<dbReference type="GeneID" id="5891874"/>
<dbReference type="SUPFAM" id="SSF48403">
    <property type="entry name" value="Ankyrin repeat"/>
    <property type="match status" value="1"/>
</dbReference>
<name>A9V1C4_MONBE</name>
<dbReference type="InParanoid" id="A9V1C4"/>
<dbReference type="OMA" id="VNGFERH"/>
<dbReference type="EMBL" id="CH991554">
    <property type="protein sequence ID" value="EDQ88541.1"/>
    <property type="molecule type" value="Genomic_DNA"/>
</dbReference>
<evidence type="ECO:0000313" key="4">
    <source>
        <dbReference type="EMBL" id="EDQ88541.1"/>
    </source>
</evidence>
<dbReference type="InterPro" id="IPR050663">
    <property type="entry name" value="Ankyrin-SOCS_Box"/>
</dbReference>
<reference evidence="4 5" key="1">
    <citation type="journal article" date="2008" name="Nature">
        <title>The genome of the choanoflagellate Monosiga brevicollis and the origin of metazoans.</title>
        <authorList>
            <consortium name="JGI Sequencing"/>
            <person name="King N."/>
            <person name="Westbrook M.J."/>
            <person name="Young S.L."/>
            <person name="Kuo A."/>
            <person name="Abedin M."/>
            <person name="Chapman J."/>
            <person name="Fairclough S."/>
            <person name="Hellsten U."/>
            <person name="Isogai Y."/>
            <person name="Letunic I."/>
            <person name="Marr M."/>
            <person name="Pincus D."/>
            <person name="Putnam N."/>
            <person name="Rokas A."/>
            <person name="Wright K.J."/>
            <person name="Zuzow R."/>
            <person name="Dirks W."/>
            <person name="Good M."/>
            <person name="Goodstein D."/>
            <person name="Lemons D."/>
            <person name="Li W."/>
            <person name="Lyons J.B."/>
            <person name="Morris A."/>
            <person name="Nichols S."/>
            <person name="Richter D.J."/>
            <person name="Salamov A."/>
            <person name="Bork P."/>
            <person name="Lim W.A."/>
            <person name="Manning G."/>
            <person name="Miller W.T."/>
            <person name="McGinnis W."/>
            <person name="Shapiro H."/>
            <person name="Tjian R."/>
            <person name="Grigoriev I.V."/>
            <person name="Rokhsar D."/>
        </authorList>
    </citation>
    <scope>NUCLEOTIDE SEQUENCE [LARGE SCALE GENOMIC DNA]</scope>
    <source>
        <strain evidence="5">MX1 / ATCC 50154</strain>
    </source>
</reference>
<evidence type="ECO:0000313" key="5">
    <source>
        <dbReference type="Proteomes" id="UP000001357"/>
    </source>
</evidence>
<organism evidence="4 5">
    <name type="scientific">Monosiga brevicollis</name>
    <name type="common">Choanoflagellate</name>
    <dbReference type="NCBI Taxonomy" id="81824"/>
    <lineage>
        <taxon>Eukaryota</taxon>
        <taxon>Choanoflagellata</taxon>
        <taxon>Craspedida</taxon>
        <taxon>Salpingoecidae</taxon>
        <taxon>Monosiga</taxon>
    </lineage>
</organism>
<dbReference type="RefSeq" id="XP_001746645.1">
    <property type="nucleotide sequence ID" value="XM_001746593.1"/>
</dbReference>
<dbReference type="InterPro" id="IPR002110">
    <property type="entry name" value="Ankyrin_rpt"/>
</dbReference>
<proteinExistence type="predicted"/>
<dbReference type="PROSITE" id="PS50297">
    <property type="entry name" value="ANK_REP_REGION"/>
    <property type="match status" value="4"/>
</dbReference>
<dbReference type="Proteomes" id="UP000001357">
    <property type="component" value="Unassembled WGS sequence"/>
</dbReference>
<dbReference type="PANTHER" id="PTHR24193:SF121">
    <property type="entry name" value="ADA2A-CONTAINING COMPLEX COMPONENT 3, ISOFORM D"/>
    <property type="match status" value="1"/>
</dbReference>
<feature type="repeat" description="ANK" evidence="3">
    <location>
        <begin position="73"/>
        <end position="105"/>
    </location>
</feature>
<dbReference type="AlphaFoldDB" id="A9V1C4"/>
<keyword evidence="5" id="KW-1185">Reference proteome</keyword>
<dbReference type="eggNOG" id="KOG4177">
    <property type="taxonomic scope" value="Eukaryota"/>
</dbReference>
<protein>
    <submittedName>
        <fullName evidence="4">Uncharacterized protein</fullName>
    </submittedName>
</protein>
<dbReference type="SMART" id="SM00248">
    <property type="entry name" value="ANK"/>
    <property type="match status" value="5"/>
</dbReference>
<dbReference type="InterPro" id="IPR036770">
    <property type="entry name" value="Ankyrin_rpt-contain_sf"/>
</dbReference>
<keyword evidence="2 3" id="KW-0040">ANK repeat</keyword>
<evidence type="ECO:0000256" key="3">
    <source>
        <dbReference type="PROSITE-ProRule" id="PRU00023"/>
    </source>
</evidence>
<feature type="repeat" description="ANK" evidence="3">
    <location>
        <begin position="112"/>
        <end position="144"/>
    </location>
</feature>
<dbReference type="Pfam" id="PF12796">
    <property type="entry name" value="Ank_2"/>
    <property type="match status" value="1"/>
</dbReference>
<gene>
    <name evidence="4" type="ORF">MONBRDRAFT_8862</name>
</gene>
<sequence length="222" mass="23924">MEGLPSRDQCAAILQALLSQRAAEALGTLRSWTASQRTAALKAYPDLMCRKGHPQVVQALLDGGADLHCKDKRQQSVLHLAIIYGQTELTAIFLAAGADVHASDVVRSLCLWQNTPLHVACRRRKVDAVRALLQAGARVDAQNEDGLQPLHCGAHGGDLHVVHLLLEHGADPKVADITGRTPLHLAVLYGAQYQVLEALIFAGGSIDAADEVSRFVNGFERH</sequence>
<evidence type="ECO:0000256" key="2">
    <source>
        <dbReference type="ARBA" id="ARBA00023043"/>
    </source>
</evidence>
<dbReference type="Gene3D" id="1.25.40.20">
    <property type="entry name" value="Ankyrin repeat-containing domain"/>
    <property type="match status" value="2"/>
</dbReference>
<accession>A9V1C4</accession>
<dbReference type="PROSITE" id="PS50088">
    <property type="entry name" value="ANK_REPEAT"/>
    <property type="match status" value="4"/>
</dbReference>
<dbReference type="STRING" id="81824.A9V1C4"/>
<feature type="repeat" description="ANK" evidence="3">
    <location>
        <begin position="145"/>
        <end position="177"/>
    </location>
</feature>
<dbReference type="KEGG" id="mbr:MONBRDRAFT_8862"/>
<dbReference type="Pfam" id="PF13637">
    <property type="entry name" value="Ank_4"/>
    <property type="match status" value="1"/>
</dbReference>
<dbReference type="PANTHER" id="PTHR24193">
    <property type="entry name" value="ANKYRIN REPEAT PROTEIN"/>
    <property type="match status" value="1"/>
</dbReference>
<feature type="repeat" description="ANK" evidence="3">
    <location>
        <begin position="178"/>
        <end position="211"/>
    </location>
</feature>
<evidence type="ECO:0000256" key="1">
    <source>
        <dbReference type="ARBA" id="ARBA00022737"/>
    </source>
</evidence>
<keyword evidence="1" id="KW-0677">Repeat</keyword>